<dbReference type="Proteomes" id="UP000295132">
    <property type="component" value="Unassembled WGS sequence"/>
</dbReference>
<protein>
    <submittedName>
        <fullName evidence="7">Polysaccharide biosynthesis protein</fullName>
    </submittedName>
</protein>
<dbReference type="AlphaFoldDB" id="A0A4R5VJQ4"/>
<evidence type="ECO:0000256" key="4">
    <source>
        <dbReference type="ARBA" id="ARBA00022989"/>
    </source>
</evidence>
<feature type="transmembrane region" description="Helical" evidence="6">
    <location>
        <begin position="185"/>
        <end position="211"/>
    </location>
</feature>
<feature type="transmembrane region" description="Helical" evidence="6">
    <location>
        <begin position="416"/>
        <end position="439"/>
    </location>
</feature>
<keyword evidence="3 6" id="KW-0812">Transmembrane</keyword>
<evidence type="ECO:0000313" key="7">
    <source>
        <dbReference type="EMBL" id="TDK57158.1"/>
    </source>
</evidence>
<evidence type="ECO:0000256" key="2">
    <source>
        <dbReference type="ARBA" id="ARBA00022475"/>
    </source>
</evidence>
<evidence type="ECO:0000256" key="1">
    <source>
        <dbReference type="ARBA" id="ARBA00004651"/>
    </source>
</evidence>
<dbReference type="Pfam" id="PF01943">
    <property type="entry name" value="Polysacc_synt"/>
    <property type="match status" value="1"/>
</dbReference>
<feature type="transmembrane region" description="Helical" evidence="6">
    <location>
        <begin position="334"/>
        <end position="350"/>
    </location>
</feature>
<feature type="transmembrane region" description="Helical" evidence="6">
    <location>
        <begin position="490"/>
        <end position="511"/>
    </location>
</feature>
<feature type="transmembrane region" description="Helical" evidence="6">
    <location>
        <begin position="392"/>
        <end position="410"/>
    </location>
</feature>
<dbReference type="PANTHER" id="PTHR30250:SF29">
    <property type="entry name" value="POLYSACCHARIDE BIOSYNTHESIS PROTEIN C-TERMINAL DOMAIN-CONTAINING PROTEIN"/>
    <property type="match status" value="1"/>
</dbReference>
<feature type="transmembrane region" description="Helical" evidence="6">
    <location>
        <begin position="123"/>
        <end position="143"/>
    </location>
</feature>
<dbReference type="GO" id="GO:0005886">
    <property type="term" value="C:plasma membrane"/>
    <property type="evidence" value="ECO:0007669"/>
    <property type="project" value="UniProtKB-SubCell"/>
</dbReference>
<feature type="transmembrane region" description="Helical" evidence="6">
    <location>
        <begin position="362"/>
        <end position="385"/>
    </location>
</feature>
<comment type="subcellular location">
    <subcellularLocation>
        <location evidence="1">Cell membrane</location>
        <topology evidence="1">Multi-pass membrane protein</topology>
    </subcellularLocation>
</comment>
<feature type="transmembrane region" description="Helical" evidence="6">
    <location>
        <begin position="241"/>
        <end position="260"/>
    </location>
</feature>
<dbReference type="PIRSF" id="PIRSF038958">
    <property type="entry name" value="PG_synth_SpoVB"/>
    <property type="match status" value="1"/>
</dbReference>
<evidence type="ECO:0000313" key="8">
    <source>
        <dbReference type="Proteomes" id="UP000295132"/>
    </source>
</evidence>
<sequence length="546" mass="60017">MKPVNQSKALFRGAFILTIAALVTKILSAFYRIPFQNIVGDVGFYIYQQVYPFYGIAMVLATTGFPVVISKLYTEQKEAGDNGKPRLLLLGSFLYLQIFGFLCFLILYTGAQPIALLMNDPKLSILLRVVSIVFLTFPIVAVLRGYYQGNGDMVPTALSQVGEQIARVVTIIFLAYLFTRKGYSLYLVGGGAMFGSITGSIVSALILFTFLKFRKEWKQVGPKQRAAGSLKRETKWIFKELLFQGLTICISGMLMIFIQLGDSLNLYSLLVSNGTEESLAKSLKGIFDRGQPLIQLGTVAASSLSLSLVPLITSGRLKEQPGLLHQKIQLAMRISLVIGIGASAGLWAIIKPTNTMLFENGSGSSVLGVLSFVILFTSLISTMIAIMQGMGVLLFPALIVVLSFPIKYGLNLIFCPLFGIMGAAISTIITLFIINFLLYLKFKNLMNAPVFTIRFVRTILTAAIVMAGFLKGYLYLTNFLFLSHMEVRVGSAFQALSGVLLGGILFLVIVIRGKVFLVEDLAFFPFGSKLIRLLPRKGEGLRYEKN</sequence>
<name>A0A4R5VJQ4_9BACI</name>
<evidence type="ECO:0000256" key="5">
    <source>
        <dbReference type="ARBA" id="ARBA00023136"/>
    </source>
</evidence>
<feature type="transmembrane region" description="Helical" evidence="6">
    <location>
        <begin position="164"/>
        <end position="179"/>
    </location>
</feature>
<gene>
    <name evidence="7" type="ORF">E2K98_26250</name>
</gene>
<comment type="caution">
    <text evidence="7">The sequence shown here is derived from an EMBL/GenBank/DDBJ whole genome shotgun (WGS) entry which is preliminary data.</text>
</comment>
<dbReference type="PANTHER" id="PTHR30250">
    <property type="entry name" value="PST FAMILY PREDICTED COLANIC ACID TRANSPORTER"/>
    <property type="match status" value="1"/>
</dbReference>
<dbReference type="InterPro" id="IPR050833">
    <property type="entry name" value="Poly_Biosynth_Transport"/>
</dbReference>
<feature type="transmembrane region" description="Helical" evidence="6">
    <location>
        <begin position="86"/>
        <end position="111"/>
    </location>
</feature>
<dbReference type="InterPro" id="IPR002797">
    <property type="entry name" value="Polysacc_synth"/>
</dbReference>
<feature type="transmembrane region" description="Helical" evidence="6">
    <location>
        <begin position="9"/>
        <end position="31"/>
    </location>
</feature>
<feature type="transmembrane region" description="Helical" evidence="6">
    <location>
        <begin position="293"/>
        <end position="313"/>
    </location>
</feature>
<keyword evidence="4 6" id="KW-1133">Transmembrane helix</keyword>
<proteinExistence type="predicted"/>
<organism evidence="7 8">
    <name type="scientific">Bacillus salipaludis</name>
    <dbReference type="NCBI Taxonomy" id="2547811"/>
    <lineage>
        <taxon>Bacteria</taxon>
        <taxon>Bacillati</taxon>
        <taxon>Bacillota</taxon>
        <taxon>Bacilli</taxon>
        <taxon>Bacillales</taxon>
        <taxon>Bacillaceae</taxon>
        <taxon>Bacillus</taxon>
    </lineage>
</organism>
<feature type="transmembrane region" description="Helical" evidence="6">
    <location>
        <begin position="51"/>
        <end position="74"/>
    </location>
</feature>
<keyword evidence="5 6" id="KW-0472">Membrane</keyword>
<evidence type="ECO:0000256" key="6">
    <source>
        <dbReference type="SAM" id="Phobius"/>
    </source>
</evidence>
<accession>A0A4R5VJQ4</accession>
<dbReference type="EMBL" id="SMYO01000021">
    <property type="protein sequence ID" value="TDK57158.1"/>
    <property type="molecule type" value="Genomic_DNA"/>
</dbReference>
<dbReference type="InterPro" id="IPR024923">
    <property type="entry name" value="PG_synth_SpoVB"/>
</dbReference>
<dbReference type="CDD" id="cd13124">
    <property type="entry name" value="MATE_SpoVB_like"/>
    <property type="match status" value="1"/>
</dbReference>
<reference evidence="7 8" key="1">
    <citation type="submission" date="2019-03" db="EMBL/GenBank/DDBJ databases">
        <title>Bacillus niacini sp. nov. a Nicotinate-Metabolizing Mesophile Isolated from Soil.</title>
        <authorList>
            <person name="Zhang G."/>
        </authorList>
    </citation>
    <scope>NUCLEOTIDE SEQUENCE [LARGE SCALE GENOMIC DNA]</scope>
    <source>
        <strain evidence="7 8">WN066</strain>
    </source>
</reference>
<keyword evidence="2" id="KW-1003">Cell membrane</keyword>
<evidence type="ECO:0000256" key="3">
    <source>
        <dbReference type="ARBA" id="ARBA00022692"/>
    </source>
</evidence>